<feature type="signal peptide" evidence="1">
    <location>
        <begin position="1"/>
        <end position="30"/>
    </location>
</feature>
<dbReference type="Proteomes" id="UP000078558">
    <property type="component" value="Chromosome I"/>
</dbReference>
<evidence type="ECO:0000313" key="4">
    <source>
        <dbReference type="Proteomes" id="UP000078558"/>
    </source>
</evidence>
<keyword evidence="4" id="KW-1185">Reference proteome</keyword>
<evidence type="ECO:0000256" key="1">
    <source>
        <dbReference type="SAM" id="SignalP"/>
    </source>
</evidence>
<reference evidence="2 4" key="1">
    <citation type="submission" date="2016-06" db="EMBL/GenBank/DDBJ databases">
        <authorList>
            <person name="Kjaerup R.B."/>
            <person name="Dalgaard T.S."/>
            <person name="Juul-Madsen H.R."/>
        </authorList>
    </citation>
    <scope>NUCLEOTIDE SEQUENCE [LARGE SCALE GENOMIC DNA]</scope>
    <source>
        <strain evidence="2">Orrdi1</strain>
    </source>
</reference>
<accession>A0A1C3K6H6</accession>
<dbReference type="KEGG" id="odi:ODI_R4394"/>
<protein>
    <submittedName>
        <fullName evidence="2">Uncharacterized protein</fullName>
    </submittedName>
</protein>
<dbReference type="AlphaFoldDB" id="A0A1C3K6H6"/>
<gene>
    <name evidence="2" type="ORF">ODI_03161</name>
    <name evidence="3" type="ORF">ODI_R4394</name>
</gene>
<reference evidence="3 4" key="2">
    <citation type="submission" date="2017-08" db="EMBL/GenBank/DDBJ databases">
        <authorList>
            <person name="de Groot N.N."/>
        </authorList>
    </citation>
    <scope>NUCLEOTIDE SEQUENCE [LARGE SCALE GENOMIC DNA]</scope>
    <source>
        <strain evidence="3">Orrdi1</strain>
    </source>
</reference>
<proteinExistence type="predicted"/>
<sequence>MSSRRKPHSSLPAALAVAALLAGLAGGAQAQDQQSLPPAPTGTPLTVHGNVEGPNRLVIVQVCEPQAACRLFFVDTLKQDDVPALVLRQRGQGRPGTDPSVTVQALCAGNWVAAVHAGSGNELSQGLVCGYPTELAALQAAFSACEKQGGRKCGAGSPLRVSWGRWDGRNLPGRDEAPGKLYDVWTGDGAQRCELDAGKPLACEPATQEILRKAGVL</sequence>
<organism evidence="2 4">
    <name type="scientific">Orrella dioscoreae</name>
    <dbReference type="NCBI Taxonomy" id="1851544"/>
    <lineage>
        <taxon>Bacteria</taxon>
        <taxon>Pseudomonadati</taxon>
        <taxon>Pseudomonadota</taxon>
        <taxon>Betaproteobacteria</taxon>
        <taxon>Burkholderiales</taxon>
        <taxon>Alcaligenaceae</taxon>
        <taxon>Orrella</taxon>
    </lineage>
</organism>
<dbReference type="EMBL" id="FLRC01000052">
    <property type="protein sequence ID" value="SBT27054.1"/>
    <property type="molecule type" value="Genomic_DNA"/>
</dbReference>
<evidence type="ECO:0000313" key="3">
    <source>
        <dbReference type="EMBL" id="SOE52673.1"/>
    </source>
</evidence>
<dbReference type="STRING" id="1851544.ODI_03161"/>
<dbReference type="EMBL" id="LT907988">
    <property type="protein sequence ID" value="SOE52673.1"/>
    <property type="molecule type" value="Genomic_DNA"/>
</dbReference>
<keyword evidence="1" id="KW-0732">Signal</keyword>
<feature type="chain" id="PRO_5015062765" evidence="1">
    <location>
        <begin position="31"/>
        <end position="217"/>
    </location>
</feature>
<name>A0A1C3K6H6_9BURK</name>
<dbReference type="RefSeq" id="WP_067757970.1">
    <property type="nucleotide sequence ID" value="NZ_LT907988.1"/>
</dbReference>
<evidence type="ECO:0000313" key="2">
    <source>
        <dbReference type="EMBL" id="SBT27054.1"/>
    </source>
</evidence>